<reference evidence="9 10" key="1">
    <citation type="journal article" date="2001" name="Nucleic Acids Res.">
        <title>The complete genome sequence of the murine respiratory pathogen Mycoplasma pulmonis.</title>
        <authorList>
            <person name="Chambaud I."/>
            <person name="Heilig R."/>
            <person name="Ferris S."/>
            <person name="Barbe V."/>
            <person name="Samson D."/>
            <person name="Galisson F."/>
            <person name="Moszer I."/>
            <person name="Dybvig K."/>
            <person name="Wroblewski H."/>
            <person name="Viari A."/>
            <person name="Rocha E.P.C."/>
            <person name="Blanchard A."/>
        </authorList>
    </citation>
    <scope>NUCLEOTIDE SEQUENCE [LARGE SCALE GENOMIC DNA]</scope>
    <source>
        <strain evidence="9 10">UAB CTIP</strain>
    </source>
</reference>
<dbReference type="Pfam" id="PF10437">
    <property type="entry name" value="Lip_prot_lig_C"/>
    <property type="match status" value="1"/>
</dbReference>
<dbReference type="STRING" id="272635.gene:17576611"/>
<comment type="pathway">
    <text evidence="1">Protein modification; protein lipoylation via exogenous pathway; protein N(6)-(lipoyl)lysine from lipoate: step 2/2.</text>
</comment>
<evidence type="ECO:0000256" key="7">
    <source>
        <dbReference type="ARBA" id="ARBA00048037"/>
    </source>
</evidence>
<dbReference type="PIR" id="H90515">
    <property type="entry name" value="H90515"/>
</dbReference>
<protein>
    <recommendedName>
        <fullName evidence="3">lipoate--protein ligase</fullName>
        <ecNumber evidence="3">6.3.1.20</ecNumber>
    </recommendedName>
</protein>
<dbReference type="InterPro" id="IPR045864">
    <property type="entry name" value="aa-tRNA-synth_II/BPL/LPL"/>
</dbReference>
<dbReference type="EMBL" id="AL445563">
    <property type="protein sequence ID" value="CAC13205.1"/>
    <property type="molecule type" value="Genomic_DNA"/>
</dbReference>
<comment type="pathway">
    <text evidence="2">Protein modification; protein lipoylation via exogenous pathway; protein N(6)-(lipoyl)lysine from lipoate: step 1/2.</text>
</comment>
<dbReference type="PANTHER" id="PTHR12561">
    <property type="entry name" value="LIPOATE-PROTEIN LIGASE"/>
    <property type="match status" value="1"/>
</dbReference>
<proteinExistence type="predicted"/>
<evidence type="ECO:0000256" key="3">
    <source>
        <dbReference type="ARBA" id="ARBA00012367"/>
    </source>
</evidence>
<dbReference type="GO" id="GO:0005524">
    <property type="term" value="F:ATP binding"/>
    <property type="evidence" value="ECO:0007669"/>
    <property type="project" value="UniProtKB-KW"/>
</dbReference>
<keyword evidence="4 9" id="KW-0436">Ligase</keyword>
<dbReference type="GO" id="GO:0017118">
    <property type="term" value="F:lipoyltransferase activity"/>
    <property type="evidence" value="ECO:0007669"/>
    <property type="project" value="TreeGrafter"/>
</dbReference>
<dbReference type="Pfam" id="PF21948">
    <property type="entry name" value="LplA-B_cat"/>
    <property type="match status" value="1"/>
</dbReference>
<dbReference type="GO" id="GO:0016979">
    <property type="term" value="F:lipoate-protein ligase activity"/>
    <property type="evidence" value="ECO:0007669"/>
    <property type="project" value="UniProtKB-EC"/>
</dbReference>
<evidence type="ECO:0000256" key="5">
    <source>
        <dbReference type="ARBA" id="ARBA00022741"/>
    </source>
</evidence>
<keyword evidence="10" id="KW-1185">Reference proteome</keyword>
<dbReference type="SUPFAM" id="SSF82649">
    <property type="entry name" value="SufE/NifU"/>
    <property type="match status" value="1"/>
</dbReference>
<evidence type="ECO:0000256" key="6">
    <source>
        <dbReference type="ARBA" id="ARBA00022840"/>
    </source>
</evidence>
<evidence type="ECO:0000256" key="2">
    <source>
        <dbReference type="ARBA" id="ARBA00005124"/>
    </source>
</evidence>
<feature type="domain" description="BPL/LPL catalytic" evidence="8">
    <location>
        <begin position="38"/>
        <end position="222"/>
    </location>
</feature>
<dbReference type="EC" id="6.3.1.20" evidence="3"/>
<dbReference type="GO" id="GO:0009249">
    <property type="term" value="P:protein lipoylation"/>
    <property type="evidence" value="ECO:0007669"/>
    <property type="project" value="InterPro"/>
</dbReference>
<dbReference type="CDD" id="cd16443">
    <property type="entry name" value="LplA"/>
    <property type="match status" value="1"/>
</dbReference>
<dbReference type="InterPro" id="IPR004143">
    <property type="entry name" value="BPL_LPL_catalytic"/>
</dbReference>
<dbReference type="PANTHER" id="PTHR12561:SF3">
    <property type="entry name" value="LIPOYLTRANSFERASE 1, MITOCHONDRIAL"/>
    <property type="match status" value="1"/>
</dbReference>
<dbReference type="UniPathway" id="UPA00537">
    <property type="reaction ID" value="UER00594"/>
</dbReference>
<comment type="catalytic activity">
    <reaction evidence="7">
        <text>L-lysyl-[lipoyl-carrier protein] + (R)-lipoate + ATP = N(6)-[(R)-lipoyl]-L-lysyl-[lipoyl-carrier protein] + AMP + diphosphate + H(+)</text>
        <dbReference type="Rhea" id="RHEA:49288"/>
        <dbReference type="Rhea" id="RHEA-COMP:10500"/>
        <dbReference type="Rhea" id="RHEA-COMP:10502"/>
        <dbReference type="ChEBI" id="CHEBI:15378"/>
        <dbReference type="ChEBI" id="CHEBI:29969"/>
        <dbReference type="ChEBI" id="CHEBI:30616"/>
        <dbReference type="ChEBI" id="CHEBI:33019"/>
        <dbReference type="ChEBI" id="CHEBI:83088"/>
        <dbReference type="ChEBI" id="CHEBI:83099"/>
        <dbReference type="ChEBI" id="CHEBI:456215"/>
        <dbReference type="EC" id="6.3.1.20"/>
    </reaction>
</comment>
<dbReference type="GO" id="GO:0005737">
    <property type="term" value="C:cytoplasm"/>
    <property type="evidence" value="ECO:0007669"/>
    <property type="project" value="TreeGrafter"/>
</dbReference>
<keyword evidence="5" id="KW-0547">Nucleotide-binding</keyword>
<dbReference type="KEGG" id="mpu:MYPU_0320"/>
<dbReference type="eggNOG" id="COG0095">
    <property type="taxonomic scope" value="Bacteria"/>
</dbReference>
<evidence type="ECO:0000256" key="1">
    <source>
        <dbReference type="ARBA" id="ARBA00005085"/>
    </source>
</evidence>
<dbReference type="Gene3D" id="3.30.930.10">
    <property type="entry name" value="Bira Bifunctional Protein, Domain 2"/>
    <property type="match status" value="1"/>
</dbReference>
<evidence type="ECO:0000313" key="9">
    <source>
        <dbReference type="EMBL" id="CAC13205.1"/>
    </source>
</evidence>
<organism evidence="10">
    <name type="scientific">Mycoplasmopsis pulmonis (strain UAB CTIP)</name>
    <name type="common">Mycoplasma pulmonis</name>
    <dbReference type="NCBI Taxonomy" id="272635"/>
    <lineage>
        <taxon>Bacteria</taxon>
        <taxon>Bacillati</taxon>
        <taxon>Mycoplasmatota</taxon>
        <taxon>Mycoplasmoidales</taxon>
        <taxon>Metamycoplasmataceae</taxon>
        <taxon>Mycoplasmopsis</taxon>
    </lineage>
</organism>
<gene>
    <name evidence="9" type="ordered locus">MYPU_0320</name>
</gene>
<sequence length="345" mass="39824">MFQIETLNGRNNMKIFVSKTYDPYKTLPLEELLLKDASIDDEIVYIYQHENAIILGRNQNTYEEVNADYVKEKNIDIVRRISGGGAVYQDLGNICFSFITHNNKNSYMNFLNPIIQFLKSLGLNADFKGRNDLVVNGFKVSGNAQYIYKDKMIHHGTLLFKTDFSVMASALNPSKLKIASKGIKSIKQRVANIYDLLPNKIEEDVFIQKMIKFFVEEFGAELWEIDQSRYETKLKELSSFRKSQEWLYGKNPKFDVVNQAKFDGGILTVKYSIKDGNFESLKFEGDFLSSNNTEEIAEKLIGKKYDKNTVMDLLNSVSFEEYFGLLQKEEIIALLFGDKNENFEF</sequence>
<dbReference type="NCBIfam" id="TIGR00545">
    <property type="entry name" value="lipoyltrans"/>
    <property type="match status" value="1"/>
</dbReference>
<accession>Q98RH7</accession>
<dbReference type="HOGENOM" id="CLU_022986_0_1_14"/>
<evidence type="ECO:0000259" key="8">
    <source>
        <dbReference type="PROSITE" id="PS51733"/>
    </source>
</evidence>
<dbReference type="InterPro" id="IPR019491">
    <property type="entry name" value="Lipoate_protein_ligase_C"/>
</dbReference>
<name>Q98RH7_MYCPU</name>
<dbReference type="InterPro" id="IPR004562">
    <property type="entry name" value="LipoylTrfase_LipoateP_Ligase"/>
</dbReference>
<keyword evidence="6" id="KW-0067">ATP-binding</keyword>
<dbReference type="PROSITE" id="PS51733">
    <property type="entry name" value="BPL_LPL_CATALYTIC"/>
    <property type="match status" value="1"/>
</dbReference>
<evidence type="ECO:0000313" key="10">
    <source>
        <dbReference type="Proteomes" id="UP000000528"/>
    </source>
</evidence>
<dbReference type="Gene3D" id="3.30.390.50">
    <property type="entry name" value="CO dehydrogenase flavoprotein, C-terminal domain"/>
    <property type="match status" value="1"/>
</dbReference>
<dbReference type="SUPFAM" id="SSF55681">
    <property type="entry name" value="Class II aaRS and biotin synthetases"/>
    <property type="match status" value="1"/>
</dbReference>
<dbReference type="AlphaFoldDB" id="Q98RH7"/>
<dbReference type="Proteomes" id="UP000000528">
    <property type="component" value="Chromosome"/>
</dbReference>
<evidence type="ECO:0000256" key="4">
    <source>
        <dbReference type="ARBA" id="ARBA00022598"/>
    </source>
</evidence>